<dbReference type="EC" id="1.1.1.100" evidence="4"/>
<dbReference type="PANTHER" id="PTHR43639:SF1">
    <property type="entry name" value="SHORT-CHAIN DEHYDROGENASE_REDUCTASE FAMILY PROTEIN"/>
    <property type="match status" value="1"/>
</dbReference>
<dbReference type="PRINTS" id="PR00081">
    <property type="entry name" value="GDHRDH"/>
</dbReference>
<dbReference type="OrthoDB" id="8991930at2"/>
<dbReference type="Pfam" id="PF13561">
    <property type="entry name" value="adh_short_C2"/>
    <property type="match status" value="1"/>
</dbReference>
<reference evidence="4 5" key="1">
    <citation type="submission" date="2018-12" db="EMBL/GenBank/DDBJ databases">
        <authorList>
            <consortium name="Pathogen Informatics"/>
        </authorList>
    </citation>
    <scope>NUCLEOTIDE SEQUENCE [LARGE SCALE GENOMIC DNA]</scope>
    <source>
        <strain evidence="4 5">NCTC10485</strain>
    </source>
</reference>
<dbReference type="InterPro" id="IPR057326">
    <property type="entry name" value="KR_dom"/>
</dbReference>
<proteinExistence type="inferred from homology"/>
<evidence type="ECO:0000256" key="1">
    <source>
        <dbReference type="ARBA" id="ARBA00006484"/>
    </source>
</evidence>
<dbReference type="GO" id="GO:0004316">
    <property type="term" value="F:3-oxoacyl-[acyl-carrier-protein] reductase (NADPH) activity"/>
    <property type="evidence" value="ECO:0007669"/>
    <property type="project" value="UniProtKB-EC"/>
</dbReference>
<evidence type="ECO:0000313" key="4">
    <source>
        <dbReference type="EMBL" id="VEG49591.1"/>
    </source>
</evidence>
<dbReference type="EMBL" id="LR134355">
    <property type="protein sequence ID" value="VEG49591.1"/>
    <property type="molecule type" value="Genomic_DNA"/>
</dbReference>
<organism evidence="4 5">
    <name type="scientific">Mycolicibacterium chitae</name>
    <name type="common">Mycobacterium chitae</name>
    <dbReference type="NCBI Taxonomy" id="1792"/>
    <lineage>
        <taxon>Bacteria</taxon>
        <taxon>Bacillati</taxon>
        <taxon>Actinomycetota</taxon>
        <taxon>Actinomycetes</taxon>
        <taxon>Mycobacteriales</taxon>
        <taxon>Mycobacteriaceae</taxon>
        <taxon>Mycolicibacterium</taxon>
    </lineage>
</organism>
<comment type="similarity">
    <text evidence="1">Belongs to the short-chain dehydrogenases/reductases (SDR) family.</text>
</comment>
<dbReference type="PRINTS" id="PR00080">
    <property type="entry name" value="SDRFAMILY"/>
</dbReference>
<accession>A0A3S4TPB7</accession>
<evidence type="ECO:0000256" key="2">
    <source>
        <dbReference type="ARBA" id="ARBA00023002"/>
    </source>
</evidence>
<dbReference type="Gene3D" id="3.40.50.720">
    <property type="entry name" value="NAD(P)-binding Rossmann-like Domain"/>
    <property type="match status" value="1"/>
</dbReference>
<sequence>MSEQSCAIVVGGASGIGAAIAQSMAREGKTVIVADRNTEGAQTVVEQLPGTGHAALPVDVADEASVAAMFEQAAQHAASIDTVVHCPGITTLGLVTDLPVAKFRRVVDVCLSGTFLVIQQAGRHLVDGGAIITLSSLNARQPAVGMSAYCSAKAGLSMLTQVAALELAPRIRVNAVAPGLVHTPLTSGALGVDGVESEYVENIPLGKPGTPEDIAEAVLYLARAQWITGEVLDLNGGAHMMRYPNVHAHFERATQPAAGPQPAG</sequence>
<dbReference type="PROSITE" id="PS00061">
    <property type="entry name" value="ADH_SHORT"/>
    <property type="match status" value="1"/>
</dbReference>
<dbReference type="RefSeq" id="WP_126335249.1">
    <property type="nucleotide sequence ID" value="NZ_AP022604.1"/>
</dbReference>
<name>A0A3S4TPB7_MYCCI</name>
<dbReference type="InterPro" id="IPR036291">
    <property type="entry name" value="NAD(P)-bd_dom_sf"/>
</dbReference>
<dbReference type="SMART" id="SM00822">
    <property type="entry name" value="PKS_KR"/>
    <property type="match status" value="1"/>
</dbReference>
<dbReference type="Proteomes" id="UP000282551">
    <property type="component" value="Chromosome"/>
</dbReference>
<feature type="domain" description="Ketoreductase" evidence="3">
    <location>
        <begin position="5"/>
        <end position="198"/>
    </location>
</feature>
<dbReference type="InterPro" id="IPR002347">
    <property type="entry name" value="SDR_fam"/>
</dbReference>
<protein>
    <submittedName>
        <fullName evidence="4">Short-chain dehydrogenase/reductase SDR</fullName>
        <ecNumber evidence="4">1.1.1.100</ecNumber>
    </submittedName>
</protein>
<keyword evidence="5" id="KW-1185">Reference proteome</keyword>
<dbReference type="FunFam" id="3.40.50.720:FF:000084">
    <property type="entry name" value="Short-chain dehydrogenase reductase"/>
    <property type="match status" value="1"/>
</dbReference>
<keyword evidence="2 4" id="KW-0560">Oxidoreductase</keyword>
<dbReference type="SUPFAM" id="SSF51735">
    <property type="entry name" value="NAD(P)-binding Rossmann-fold domains"/>
    <property type="match status" value="1"/>
</dbReference>
<gene>
    <name evidence="4" type="primary">fabG_29</name>
    <name evidence="4" type="ORF">NCTC10485_03902</name>
</gene>
<evidence type="ECO:0000259" key="3">
    <source>
        <dbReference type="SMART" id="SM00822"/>
    </source>
</evidence>
<dbReference type="AlphaFoldDB" id="A0A3S4TPB7"/>
<dbReference type="InterPro" id="IPR020904">
    <property type="entry name" value="Sc_DH/Rdtase_CS"/>
</dbReference>
<evidence type="ECO:0000313" key="5">
    <source>
        <dbReference type="Proteomes" id="UP000282551"/>
    </source>
</evidence>
<dbReference type="CDD" id="cd05233">
    <property type="entry name" value="SDR_c"/>
    <property type="match status" value="1"/>
</dbReference>
<dbReference type="PANTHER" id="PTHR43639">
    <property type="entry name" value="OXIDOREDUCTASE, SHORT-CHAIN DEHYDROGENASE/REDUCTASE FAMILY (AFU_ORTHOLOGUE AFUA_5G02870)"/>
    <property type="match status" value="1"/>
</dbReference>